<name>A0A0A9H187_ARUDO</name>
<sequence>MRAQELQIFEVETRQWYQINNNVSLLRLRSKAILAEATLLVTIFMVLPMCIILHHTYV</sequence>
<dbReference type="EMBL" id="GBRH01168342">
    <property type="protein sequence ID" value="JAE29554.1"/>
    <property type="molecule type" value="Transcribed_RNA"/>
</dbReference>
<accession>A0A0A9H187</accession>
<evidence type="ECO:0000256" key="1">
    <source>
        <dbReference type="SAM" id="Phobius"/>
    </source>
</evidence>
<proteinExistence type="predicted"/>
<organism evidence="2">
    <name type="scientific">Arundo donax</name>
    <name type="common">Giant reed</name>
    <name type="synonym">Donax arundinaceus</name>
    <dbReference type="NCBI Taxonomy" id="35708"/>
    <lineage>
        <taxon>Eukaryota</taxon>
        <taxon>Viridiplantae</taxon>
        <taxon>Streptophyta</taxon>
        <taxon>Embryophyta</taxon>
        <taxon>Tracheophyta</taxon>
        <taxon>Spermatophyta</taxon>
        <taxon>Magnoliopsida</taxon>
        <taxon>Liliopsida</taxon>
        <taxon>Poales</taxon>
        <taxon>Poaceae</taxon>
        <taxon>PACMAD clade</taxon>
        <taxon>Arundinoideae</taxon>
        <taxon>Arundineae</taxon>
        <taxon>Arundo</taxon>
    </lineage>
</organism>
<evidence type="ECO:0000313" key="2">
    <source>
        <dbReference type="EMBL" id="JAE29554.1"/>
    </source>
</evidence>
<reference evidence="2" key="1">
    <citation type="submission" date="2014-09" db="EMBL/GenBank/DDBJ databases">
        <authorList>
            <person name="Magalhaes I.L.F."/>
            <person name="Oliveira U."/>
            <person name="Santos F.R."/>
            <person name="Vidigal T.H.D.A."/>
            <person name="Brescovit A.D."/>
            <person name="Santos A.J."/>
        </authorList>
    </citation>
    <scope>NUCLEOTIDE SEQUENCE</scope>
    <source>
        <tissue evidence="2">Shoot tissue taken approximately 20 cm above the soil surface</tissue>
    </source>
</reference>
<reference evidence="2" key="2">
    <citation type="journal article" date="2015" name="Data Brief">
        <title>Shoot transcriptome of the giant reed, Arundo donax.</title>
        <authorList>
            <person name="Barrero R.A."/>
            <person name="Guerrero F.D."/>
            <person name="Moolhuijzen P."/>
            <person name="Goolsby J.A."/>
            <person name="Tidwell J."/>
            <person name="Bellgard S.E."/>
            <person name="Bellgard M.I."/>
        </authorList>
    </citation>
    <scope>NUCLEOTIDE SEQUENCE</scope>
    <source>
        <tissue evidence="2">Shoot tissue taken approximately 20 cm above the soil surface</tissue>
    </source>
</reference>
<keyword evidence="1" id="KW-0812">Transmembrane</keyword>
<keyword evidence="1" id="KW-1133">Transmembrane helix</keyword>
<keyword evidence="1" id="KW-0472">Membrane</keyword>
<dbReference type="AlphaFoldDB" id="A0A0A9H187"/>
<protein>
    <submittedName>
        <fullName evidence="2">Uncharacterized protein</fullName>
    </submittedName>
</protein>
<feature type="transmembrane region" description="Helical" evidence="1">
    <location>
        <begin position="33"/>
        <end position="57"/>
    </location>
</feature>